<feature type="transmembrane region" description="Helical" evidence="1">
    <location>
        <begin position="200"/>
        <end position="221"/>
    </location>
</feature>
<organism evidence="3">
    <name type="scientific">Caenorhabditis brenneri</name>
    <name type="common">Nematode worm</name>
    <dbReference type="NCBI Taxonomy" id="135651"/>
    <lineage>
        <taxon>Eukaryota</taxon>
        <taxon>Metazoa</taxon>
        <taxon>Ecdysozoa</taxon>
        <taxon>Nematoda</taxon>
        <taxon>Chromadorea</taxon>
        <taxon>Rhabditida</taxon>
        <taxon>Rhabditina</taxon>
        <taxon>Rhabditomorpha</taxon>
        <taxon>Rhabditoidea</taxon>
        <taxon>Rhabditidae</taxon>
        <taxon>Peloderinae</taxon>
        <taxon>Caenorhabditis</taxon>
    </lineage>
</organism>
<gene>
    <name evidence="2" type="ORF">CAEBREN_15887</name>
</gene>
<feature type="transmembrane region" description="Helical" evidence="1">
    <location>
        <begin position="137"/>
        <end position="163"/>
    </location>
</feature>
<proteinExistence type="predicted"/>
<dbReference type="EMBL" id="GL379879">
    <property type="protein sequence ID" value="EGT59981.1"/>
    <property type="molecule type" value="Genomic_DNA"/>
</dbReference>
<sequence length="240" mass="26299">MASSSSSTSTLILATFVMVSVVMGVLILCQPGALPRLIGVKQRATVALEAEKMSNRLTNNTEAQVGSTAYNHREVPLIVVLCGFSVFLLICSLAQNVYARIFETKQGVLGYILVPKDKVPLKKVVMKVMAFGQAASYYAKITLFCVVIAAVLIANPIVLPFLIKFMIEAKYSTQSTEINVENDTDKREAIEERIANRPSLTFFGVIGIFLCVAILLCTFSNDDDMAAEYEEKPKTKIVDV</sequence>
<keyword evidence="1" id="KW-0812">Transmembrane</keyword>
<reference evidence="3" key="1">
    <citation type="submission" date="2011-07" db="EMBL/GenBank/DDBJ databases">
        <authorList>
            <consortium name="Caenorhabditis brenneri Sequencing and Analysis Consortium"/>
            <person name="Wilson R.K."/>
        </authorList>
    </citation>
    <scope>NUCLEOTIDE SEQUENCE [LARGE SCALE GENOMIC DNA]</scope>
    <source>
        <strain evidence="3">PB2801</strain>
    </source>
</reference>
<keyword evidence="1" id="KW-1133">Transmembrane helix</keyword>
<feature type="transmembrane region" description="Helical" evidence="1">
    <location>
        <begin position="12"/>
        <end position="34"/>
    </location>
</feature>
<name>G0NGD2_CAEBE</name>
<evidence type="ECO:0000313" key="3">
    <source>
        <dbReference type="Proteomes" id="UP000008068"/>
    </source>
</evidence>
<accession>G0NGD2</accession>
<evidence type="ECO:0000313" key="2">
    <source>
        <dbReference type="EMBL" id="EGT59981.1"/>
    </source>
</evidence>
<protein>
    <submittedName>
        <fullName evidence="2">Uncharacterized protein</fullName>
    </submittedName>
</protein>
<dbReference type="HOGENOM" id="CLU_072665_0_0_1"/>
<keyword evidence="3" id="KW-1185">Reference proteome</keyword>
<dbReference type="InParanoid" id="G0NGD2"/>
<evidence type="ECO:0000256" key="1">
    <source>
        <dbReference type="SAM" id="Phobius"/>
    </source>
</evidence>
<dbReference type="AlphaFoldDB" id="G0NGD2"/>
<keyword evidence="1" id="KW-0472">Membrane</keyword>
<feature type="transmembrane region" description="Helical" evidence="1">
    <location>
        <begin position="77"/>
        <end position="98"/>
    </location>
</feature>
<dbReference type="Proteomes" id="UP000008068">
    <property type="component" value="Unassembled WGS sequence"/>
</dbReference>